<keyword evidence="3" id="KW-1185">Reference proteome</keyword>
<evidence type="ECO:0000313" key="2">
    <source>
        <dbReference type="EMBL" id="KAB1070326.1"/>
    </source>
</evidence>
<sequence>MEHGATAGERDAGRAAATRVAAAAGLSLAEALALGDPQRRPPPHARPRRSPRTPPSYAWAQPKPPLEPITVEEMLRQKEAEVERRKRASSRDAKHRRAVHAEQERELDAVRQAQAARDRDWAEGRARGAEAGRSSDPLRRQDPS</sequence>
<feature type="compositionally biased region" description="Basic and acidic residues" evidence="1">
    <location>
        <begin position="116"/>
        <end position="130"/>
    </location>
</feature>
<feature type="compositionally biased region" description="Basic and acidic residues" evidence="1">
    <location>
        <begin position="99"/>
        <end position="109"/>
    </location>
</feature>
<reference evidence="2 3" key="1">
    <citation type="submission" date="2019-09" db="EMBL/GenBank/DDBJ databases">
        <title>YIM 132548 draft genome.</title>
        <authorList>
            <person name="Jiang L."/>
        </authorList>
    </citation>
    <scope>NUCLEOTIDE SEQUENCE [LARGE SCALE GENOMIC DNA]</scope>
    <source>
        <strain evidence="2 3">YIM 132548</strain>
    </source>
</reference>
<dbReference type="AlphaFoldDB" id="A0A6N6MKV5"/>
<evidence type="ECO:0000313" key="3">
    <source>
        <dbReference type="Proteomes" id="UP000441523"/>
    </source>
</evidence>
<gene>
    <name evidence="2" type="ORF">F6X51_23180</name>
</gene>
<proteinExistence type="predicted"/>
<dbReference type="EMBL" id="VZZJ01000029">
    <property type="protein sequence ID" value="KAB1070326.1"/>
    <property type="molecule type" value="Genomic_DNA"/>
</dbReference>
<evidence type="ECO:0000256" key="1">
    <source>
        <dbReference type="SAM" id="MobiDB-lite"/>
    </source>
</evidence>
<dbReference type="Proteomes" id="UP000441523">
    <property type="component" value="Unassembled WGS sequence"/>
</dbReference>
<feature type="compositionally biased region" description="Basic and acidic residues" evidence="1">
    <location>
        <begin position="73"/>
        <end position="92"/>
    </location>
</feature>
<accession>A0A6N6MKV5</accession>
<feature type="region of interest" description="Disordered" evidence="1">
    <location>
        <begin position="31"/>
        <end position="144"/>
    </location>
</feature>
<name>A0A6N6MKV5_9HYPH</name>
<feature type="compositionally biased region" description="Basic residues" evidence="1">
    <location>
        <begin position="41"/>
        <end position="51"/>
    </location>
</feature>
<comment type="caution">
    <text evidence="2">The sequence shown here is derived from an EMBL/GenBank/DDBJ whole genome shotgun (WGS) entry which is preliminary data.</text>
</comment>
<organism evidence="2 3">
    <name type="scientific">Methylobacterium planeticum</name>
    <dbReference type="NCBI Taxonomy" id="2615211"/>
    <lineage>
        <taxon>Bacteria</taxon>
        <taxon>Pseudomonadati</taxon>
        <taxon>Pseudomonadota</taxon>
        <taxon>Alphaproteobacteria</taxon>
        <taxon>Hyphomicrobiales</taxon>
        <taxon>Methylobacteriaceae</taxon>
        <taxon>Methylobacterium</taxon>
    </lineage>
</organism>
<protein>
    <submittedName>
        <fullName evidence="2">Uncharacterized protein</fullName>
    </submittedName>
</protein>